<keyword evidence="5" id="KW-0575">Peroxidase</keyword>
<dbReference type="Proteomes" id="UP000729402">
    <property type="component" value="Unassembled WGS sequence"/>
</dbReference>
<keyword evidence="10" id="KW-0376">Hydrogen peroxide</keyword>
<name>A0A8J6C650_ZIZPA</name>
<evidence type="ECO:0000256" key="4">
    <source>
        <dbReference type="ARBA" id="ARBA00012313"/>
    </source>
</evidence>
<proteinExistence type="inferred from homology"/>
<evidence type="ECO:0000256" key="2">
    <source>
        <dbReference type="ARBA" id="ARBA00002322"/>
    </source>
</evidence>
<dbReference type="EC" id="1.11.1.7" evidence="4"/>
<accession>A0A8J6C650</accession>
<sequence length="247" mass="26137">MAKGRGAAAALVVVLGLVVVWAPSPSLAHVQIGAYNKTCPQAEDIVYREMTAILGKSPEQAGPLLRLFSVDCFVGGCEASILLDSMPGNTAEKDSPLNKGVKGYEVVDLIKAKLEDACPGIVSCADTLALAARDAVRLSKGPYIALPTGRRDGNNSVASNVGPNTPIPGANITDLVALFAKFNLTTKDLVVLSGAHTIGKAHCSVRLRIKFSEHSQIKKAHEQETSVVCAAYYGFSFPVVFSSYYAW</sequence>
<feature type="chain" id="PRO_5035218030" description="peroxidase" evidence="15">
    <location>
        <begin position="29"/>
        <end position="247"/>
    </location>
</feature>
<feature type="binding site" evidence="12">
    <location>
        <position position="74"/>
    </location>
    <ligand>
        <name>Ca(2+)</name>
        <dbReference type="ChEBI" id="CHEBI:29108"/>
        <label>1</label>
    </ligand>
</feature>
<feature type="site" description="Transition state stabilizer" evidence="13">
    <location>
        <position position="66"/>
    </location>
</feature>
<dbReference type="EMBL" id="JAAALK010000079">
    <property type="protein sequence ID" value="KAG8100618.1"/>
    <property type="molecule type" value="Genomic_DNA"/>
</dbReference>
<gene>
    <name evidence="17" type="ORF">GUJ93_ZPchr0013g37706</name>
</gene>
<feature type="binding site" evidence="11">
    <location>
        <position position="166"/>
    </location>
    <ligand>
        <name>substrate</name>
    </ligand>
</feature>
<feature type="disulfide bond" evidence="14">
    <location>
        <begin position="39"/>
        <end position="118"/>
    </location>
</feature>
<dbReference type="Pfam" id="PF00141">
    <property type="entry name" value="peroxidase"/>
    <property type="match status" value="1"/>
</dbReference>
<protein>
    <recommendedName>
        <fullName evidence="4">peroxidase</fullName>
        <ecNumber evidence="4">1.11.1.7</ecNumber>
    </recommendedName>
</protein>
<dbReference type="GO" id="GO:0020037">
    <property type="term" value="F:heme binding"/>
    <property type="evidence" value="ECO:0007669"/>
    <property type="project" value="InterPro"/>
</dbReference>
<feature type="signal peptide" evidence="15">
    <location>
        <begin position="1"/>
        <end position="28"/>
    </location>
</feature>
<comment type="cofactor">
    <cofactor evidence="12">
        <name>heme b</name>
        <dbReference type="ChEBI" id="CHEBI:60344"/>
    </cofactor>
    <text evidence="12">Binds 1 heme b (iron(II)-protoporphyrin IX) group per subunit.</text>
</comment>
<evidence type="ECO:0000256" key="9">
    <source>
        <dbReference type="ARBA" id="ARBA00023004"/>
    </source>
</evidence>
<evidence type="ECO:0000256" key="13">
    <source>
        <dbReference type="PIRSR" id="PIRSR600823-4"/>
    </source>
</evidence>
<dbReference type="OrthoDB" id="739305at2759"/>
<dbReference type="AlphaFoldDB" id="A0A8J6C650"/>
<evidence type="ECO:0000256" key="1">
    <source>
        <dbReference type="ARBA" id="ARBA00000189"/>
    </source>
</evidence>
<dbReference type="GO" id="GO:0006979">
    <property type="term" value="P:response to oxidative stress"/>
    <property type="evidence" value="ECO:0007669"/>
    <property type="project" value="InterPro"/>
</dbReference>
<evidence type="ECO:0000313" key="17">
    <source>
        <dbReference type="EMBL" id="KAG8100618.1"/>
    </source>
</evidence>
<keyword evidence="15" id="KW-0732">Signal</keyword>
<evidence type="ECO:0000256" key="14">
    <source>
        <dbReference type="PIRSR" id="PIRSR600823-5"/>
    </source>
</evidence>
<dbReference type="PROSITE" id="PS00435">
    <property type="entry name" value="PEROXIDASE_1"/>
    <property type="match status" value="1"/>
</dbReference>
<keyword evidence="8" id="KW-0560">Oxidoreductase</keyword>
<keyword evidence="14" id="KW-1015">Disulfide bond</keyword>
<evidence type="ECO:0000256" key="10">
    <source>
        <dbReference type="ARBA" id="ARBA00023324"/>
    </source>
</evidence>
<feature type="binding site" evidence="12">
    <location>
        <position position="76"/>
    </location>
    <ligand>
        <name>Ca(2+)</name>
        <dbReference type="ChEBI" id="CHEBI:29108"/>
        <label>1</label>
    </ligand>
</feature>
<dbReference type="GO" id="GO:0042744">
    <property type="term" value="P:hydrogen peroxide catabolic process"/>
    <property type="evidence" value="ECO:0007669"/>
    <property type="project" value="UniProtKB-KW"/>
</dbReference>
<comment type="similarity">
    <text evidence="3">Belongs to the peroxidase family. Ascorbate peroxidase subfamily.</text>
</comment>
<dbReference type="InterPro" id="IPR000823">
    <property type="entry name" value="Peroxidase_pln"/>
</dbReference>
<evidence type="ECO:0000256" key="8">
    <source>
        <dbReference type="ARBA" id="ARBA00023002"/>
    </source>
</evidence>
<feature type="binding site" evidence="12">
    <location>
        <position position="71"/>
    </location>
    <ligand>
        <name>Ca(2+)</name>
        <dbReference type="ChEBI" id="CHEBI:29108"/>
        <label>1</label>
    </ligand>
</feature>
<feature type="binding site" evidence="12">
    <location>
        <position position="92"/>
    </location>
    <ligand>
        <name>Ca(2+)</name>
        <dbReference type="ChEBI" id="CHEBI:29108"/>
        <label>1</label>
    </ligand>
</feature>
<dbReference type="GO" id="GO:0140825">
    <property type="term" value="F:lactoperoxidase activity"/>
    <property type="evidence" value="ECO:0007669"/>
    <property type="project" value="UniProtKB-EC"/>
</dbReference>
<reference evidence="17" key="2">
    <citation type="submission" date="2021-02" db="EMBL/GenBank/DDBJ databases">
        <authorList>
            <person name="Kimball J.A."/>
            <person name="Haas M.W."/>
            <person name="Macchietto M."/>
            <person name="Kono T."/>
            <person name="Duquette J."/>
            <person name="Shao M."/>
        </authorList>
    </citation>
    <scope>NUCLEOTIDE SEQUENCE</scope>
    <source>
        <tissue evidence="17">Fresh leaf tissue</tissue>
    </source>
</reference>
<evidence type="ECO:0000256" key="5">
    <source>
        <dbReference type="ARBA" id="ARBA00022559"/>
    </source>
</evidence>
<dbReference type="InterPro" id="IPR019793">
    <property type="entry name" value="Peroxidases_heam-ligand_BS"/>
</dbReference>
<dbReference type="GO" id="GO:0046872">
    <property type="term" value="F:metal ion binding"/>
    <property type="evidence" value="ECO:0007669"/>
    <property type="project" value="UniProtKB-KW"/>
</dbReference>
<feature type="domain" description="Plant heme peroxidase family profile" evidence="16">
    <location>
        <begin position="29"/>
        <end position="247"/>
    </location>
</feature>
<dbReference type="FunFam" id="1.10.520.10:FF:000008">
    <property type="entry name" value="Peroxidase"/>
    <property type="match status" value="1"/>
</dbReference>
<evidence type="ECO:0000256" key="11">
    <source>
        <dbReference type="PIRSR" id="PIRSR600823-2"/>
    </source>
</evidence>
<evidence type="ECO:0000256" key="12">
    <source>
        <dbReference type="PIRSR" id="PIRSR600823-3"/>
    </source>
</evidence>
<evidence type="ECO:0000256" key="15">
    <source>
        <dbReference type="SAM" id="SignalP"/>
    </source>
</evidence>
<feature type="binding site" evidence="12">
    <location>
        <position position="197"/>
    </location>
    <ligand>
        <name>Ca(2+)</name>
        <dbReference type="ChEBI" id="CHEBI:29108"/>
        <label>2</label>
    </ligand>
</feature>
<dbReference type="InterPro" id="IPR002016">
    <property type="entry name" value="Haem_peroxidase"/>
</dbReference>
<comment type="catalytic activity">
    <reaction evidence="1">
        <text>2 a phenolic donor + H2O2 = 2 a phenolic radical donor + 2 H2O</text>
        <dbReference type="Rhea" id="RHEA:56136"/>
        <dbReference type="ChEBI" id="CHEBI:15377"/>
        <dbReference type="ChEBI" id="CHEBI:16240"/>
        <dbReference type="ChEBI" id="CHEBI:139520"/>
        <dbReference type="ChEBI" id="CHEBI:139521"/>
        <dbReference type="EC" id="1.11.1.7"/>
    </reaction>
</comment>
<evidence type="ECO:0000313" key="18">
    <source>
        <dbReference type="Proteomes" id="UP000729402"/>
    </source>
</evidence>
<comment type="function">
    <text evidence="2">Removal of H(2)O(2), oxidation of toxic reductants, biosynthesis and degradation of lignin, suberization, auxin catabolism, response to environmental stresses such as wounding, pathogen attack and oxidative stress. These functions might be dependent on each isozyme/isoform in each plant tissue.</text>
</comment>
<keyword evidence="18" id="KW-1185">Reference proteome</keyword>
<evidence type="ECO:0000256" key="7">
    <source>
        <dbReference type="ARBA" id="ARBA00022723"/>
    </source>
</evidence>
<feature type="disulfide bond" evidence="14">
    <location>
        <begin position="72"/>
        <end position="77"/>
    </location>
</feature>
<keyword evidence="6" id="KW-0349">Heme</keyword>
<keyword evidence="12" id="KW-0106">Calcium</keyword>
<dbReference type="PANTHER" id="PTHR31235">
    <property type="entry name" value="PEROXIDASE 25-RELATED"/>
    <property type="match status" value="1"/>
</dbReference>
<feature type="binding site" description="axial binding residue" evidence="12">
    <location>
        <position position="196"/>
    </location>
    <ligand>
        <name>heme b</name>
        <dbReference type="ChEBI" id="CHEBI:60344"/>
    </ligand>
    <ligandPart>
        <name>Fe</name>
        <dbReference type="ChEBI" id="CHEBI:18248"/>
    </ligandPart>
</feature>
<keyword evidence="9 12" id="KW-0408">Iron</keyword>
<organism evidence="17 18">
    <name type="scientific">Zizania palustris</name>
    <name type="common">Northern wild rice</name>
    <dbReference type="NCBI Taxonomy" id="103762"/>
    <lineage>
        <taxon>Eukaryota</taxon>
        <taxon>Viridiplantae</taxon>
        <taxon>Streptophyta</taxon>
        <taxon>Embryophyta</taxon>
        <taxon>Tracheophyta</taxon>
        <taxon>Spermatophyta</taxon>
        <taxon>Magnoliopsida</taxon>
        <taxon>Liliopsida</taxon>
        <taxon>Poales</taxon>
        <taxon>Poaceae</taxon>
        <taxon>BOP clade</taxon>
        <taxon>Oryzoideae</taxon>
        <taxon>Oryzeae</taxon>
        <taxon>Zizaniinae</taxon>
        <taxon>Zizania</taxon>
    </lineage>
</organism>
<comment type="caution">
    <text evidence="17">The sequence shown here is derived from an EMBL/GenBank/DDBJ whole genome shotgun (WGS) entry which is preliminary data.</text>
</comment>
<comment type="cofactor">
    <cofactor evidence="12">
        <name>Ca(2+)</name>
        <dbReference type="ChEBI" id="CHEBI:29108"/>
    </cofactor>
    <text evidence="12">Binds 2 calcium ions per subunit.</text>
</comment>
<evidence type="ECO:0000256" key="6">
    <source>
        <dbReference type="ARBA" id="ARBA00022617"/>
    </source>
</evidence>
<reference evidence="17" key="1">
    <citation type="journal article" date="2021" name="bioRxiv">
        <title>Whole Genome Assembly and Annotation of Northern Wild Rice, Zizania palustris L., Supports a Whole Genome Duplication in the Zizania Genus.</title>
        <authorList>
            <person name="Haas M."/>
            <person name="Kono T."/>
            <person name="Macchietto M."/>
            <person name="Millas R."/>
            <person name="McGilp L."/>
            <person name="Shao M."/>
            <person name="Duquette J."/>
            <person name="Hirsch C.N."/>
            <person name="Kimball J."/>
        </authorList>
    </citation>
    <scope>NUCLEOTIDE SEQUENCE</scope>
    <source>
        <tissue evidence="17">Fresh leaf tissue</tissue>
    </source>
</reference>
<feature type="binding site" evidence="12">
    <location>
        <position position="80"/>
    </location>
    <ligand>
        <name>Ca(2+)</name>
        <dbReference type="ChEBI" id="CHEBI:29108"/>
        <label>1</label>
    </ligand>
</feature>
<keyword evidence="7 12" id="KW-0479">Metal-binding</keyword>
<dbReference type="PROSITE" id="PS50873">
    <property type="entry name" value="PEROXIDASE_4"/>
    <property type="match status" value="1"/>
</dbReference>
<evidence type="ECO:0000259" key="16">
    <source>
        <dbReference type="PROSITE" id="PS50873"/>
    </source>
</evidence>
<evidence type="ECO:0000256" key="3">
    <source>
        <dbReference type="ARBA" id="ARBA00006873"/>
    </source>
</evidence>